<dbReference type="InterPro" id="IPR011042">
    <property type="entry name" value="6-blade_b-propeller_TolB-like"/>
</dbReference>
<dbReference type="SUPFAM" id="SSF101898">
    <property type="entry name" value="NHL repeat"/>
    <property type="match status" value="1"/>
</dbReference>
<dbReference type="PANTHER" id="PTHR13833:SF71">
    <property type="entry name" value="NHL DOMAIN-CONTAINING PROTEIN"/>
    <property type="match status" value="1"/>
</dbReference>
<keyword evidence="1" id="KW-0732">Signal</keyword>
<evidence type="ECO:0000259" key="2">
    <source>
        <dbReference type="Pfam" id="PF18962"/>
    </source>
</evidence>
<proteinExistence type="predicted"/>
<dbReference type="RefSeq" id="WP_106524730.1">
    <property type="nucleotide sequence ID" value="NZ_PYGD01000011.1"/>
</dbReference>
<dbReference type="EMBL" id="PYGD01000011">
    <property type="protein sequence ID" value="PSK89477.1"/>
    <property type="molecule type" value="Genomic_DNA"/>
</dbReference>
<keyword evidence="4" id="KW-1185">Reference proteome</keyword>
<evidence type="ECO:0000256" key="1">
    <source>
        <dbReference type="SAM" id="SignalP"/>
    </source>
</evidence>
<dbReference type="Gene3D" id="2.120.10.30">
    <property type="entry name" value="TolB, C-terminal domain"/>
    <property type="match status" value="3"/>
</dbReference>
<feature type="domain" description="Secretion system C-terminal sorting" evidence="2">
    <location>
        <begin position="452"/>
        <end position="515"/>
    </location>
</feature>
<dbReference type="Pfam" id="PF18962">
    <property type="entry name" value="Por_Secre_tail"/>
    <property type="match status" value="1"/>
</dbReference>
<gene>
    <name evidence="3" type="ORF">B0I18_11131</name>
</gene>
<name>A0A2P8CX21_9BACT</name>
<feature type="chain" id="PRO_5015164381" evidence="1">
    <location>
        <begin position="29"/>
        <end position="519"/>
    </location>
</feature>
<dbReference type="PANTHER" id="PTHR13833">
    <property type="match status" value="1"/>
</dbReference>
<dbReference type="InterPro" id="IPR026444">
    <property type="entry name" value="Secre_tail"/>
</dbReference>
<dbReference type="AlphaFoldDB" id="A0A2P8CX21"/>
<organism evidence="3 4">
    <name type="scientific">Taibaiella chishuiensis</name>
    <dbReference type="NCBI Taxonomy" id="1434707"/>
    <lineage>
        <taxon>Bacteria</taxon>
        <taxon>Pseudomonadati</taxon>
        <taxon>Bacteroidota</taxon>
        <taxon>Chitinophagia</taxon>
        <taxon>Chitinophagales</taxon>
        <taxon>Chitinophagaceae</taxon>
        <taxon>Taibaiella</taxon>
    </lineage>
</organism>
<dbReference type="OrthoDB" id="5500612at2"/>
<accession>A0A2P8CX21</accession>
<sequence>MKHKFIHYRRLGCLFSGLLLTVGAWHSAAQQTISTVAGDGSAAIGAAGIGGSNSVAVDTAGNIYVATGGLNTIRKITPANVVTTFAGTGVAGFSGDNNTAASATFKNIQDLYISRNNLYIADAGNRRIRKIDLATNTVTTVAGDGTAGITGNGIGAANAIAVDTAGNIYAATGARNMIRKITPAGVTTTFAGTGVAGFSGDNNAAAAATLNLPADLYVSSNKLYVADCKNRRIRSIDLATQTITTVAGDGTTAITGTGIGAATGVAVDDAGNIFVTTGAAGNAIRKITAGTHSTIAGGNATGAFGGDNGLAIGAALNLPSDLYIKGTDLYVADEKNRRVRKITNTAVGLALELLQFTATAQPAKTLLQWTVTSDQALTGFDVERSTDSRSFNRLATVAAVNADPAAYQHADLSPLTGRSFYRLKMRYAGGNDVYSPVRQVIRSTGGSVSLSPNPATAQLNLLVADEALLGTTAYVTDLQGRQVTHFTVTAVAGIEVRSWASGIYFLKLADGSTYRFVKK</sequence>
<reference evidence="3 4" key="1">
    <citation type="submission" date="2018-03" db="EMBL/GenBank/DDBJ databases">
        <title>Genomic Encyclopedia of Type Strains, Phase III (KMG-III): the genomes of soil and plant-associated and newly described type strains.</title>
        <authorList>
            <person name="Whitman W."/>
        </authorList>
    </citation>
    <scope>NUCLEOTIDE SEQUENCE [LARGE SCALE GENOMIC DNA]</scope>
    <source>
        <strain evidence="3 4">CGMCC 1.12700</strain>
    </source>
</reference>
<evidence type="ECO:0000313" key="3">
    <source>
        <dbReference type="EMBL" id="PSK89477.1"/>
    </source>
</evidence>
<dbReference type="Proteomes" id="UP000240572">
    <property type="component" value="Unassembled WGS sequence"/>
</dbReference>
<evidence type="ECO:0000313" key="4">
    <source>
        <dbReference type="Proteomes" id="UP000240572"/>
    </source>
</evidence>
<comment type="caution">
    <text evidence="3">The sequence shown here is derived from an EMBL/GenBank/DDBJ whole genome shotgun (WGS) entry which is preliminary data.</text>
</comment>
<feature type="signal peptide" evidence="1">
    <location>
        <begin position="1"/>
        <end position="28"/>
    </location>
</feature>
<protein>
    <submittedName>
        <fullName evidence="3">Putative secreted protein (Por secretion system target)</fullName>
    </submittedName>
</protein>
<dbReference type="NCBIfam" id="TIGR04183">
    <property type="entry name" value="Por_Secre_tail"/>
    <property type="match status" value="1"/>
</dbReference>